<dbReference type="InParanoid" id="A0A7I4FJD1"/>
<dbReference type="EMBL" id="ABEU02000027">
    <property type="status" value="NOT_ANNOTATED_CDS"/>
    <property type="molecule type" value="Genomic_DNA"/>
</dbReference>
<sequence>MSVANCADHIPSAEFVVLKEDYLEGMRSAMRGGALVSIFSCSFAGSQNVSNIQKDEAWEVNVRLQGVDMQKGSQRACCRDSEMFFQVTLKLLFTFEDSVAASDLVQLFMVTCYS</sequence>
<protein>
    <submittedName>
        <fullName evidence="1">Uncharacterized protein</fullName>
    </submittedName>
</protein>
<reference evidence="1 2" key="1">
    <citation type="journal article" date="2008" name="Science">
        <title>The Physcomitrella genome reveals evolutionary insights into the conquest of land by plants.</title>
        <authorList>
            <person name="Rensing S."/>
            <person name="Lang D."/>
            <person name="Zimmer A."/>
            <person name="Terry A."/>
            <person name="Salamov A."/>
            <person name="Shapiro H."/>
            <person name="Nishiyama T."/>
            <person name="Perroud P.-F."/>
            <person name="Lindquist E."/>
            <person name="Kamisugi Y."/>
            <person name="Tanahashi T."/>
            <person name="Sakakibara K."/>
            <person name="Fujita T."/>
            <person name="Oishi K."/>
            <person name="Shin-I T."/>
            <person name="Kuroki Y."/>
            <person name="Toyoda A."/>
            <person name="Suzuki Y."/>
            <person name="Hashimoto A."/>
            <person name="Yamaguchi K."/>
            <person name="Sugano A."/>
            <person name="Kohara Y."/>
            <person name="Fujiyama A."/>
            <person name="Anterola A."/>
            <person name="Aoki S."/>
            <person name="Ashton N."/>
            <person name="Barbazuk W.B."/>
            <person name="Barker E."/>
            <person name="Bennetzen J."/>
            <person name="Bezanilla M."/>
            <person name="Blankenship R."/>
            <person name="Cho S.H."/>
            <person name="Dutcher S."/>
            <person name="Estelle M."/>
            <person name="Fawcett J.A."/>
            <person name="Gundlach H."/>
            <person name="Hanada K."/>
            <person name="Heyl A."/>
            <person name="Hicks K.A."/>
            <person name="Hugh J."/>
            <person name="Lohr M."/>
            <person name="Mayer K."/>
            <person name="Melkozernov A."/>
            <person name="Murata T."/>
            <person name="Nelson D."/>
            <person name="Pils B."/>
            <person name="Prigge M."/>
            <person name="Reiss B."/>
            <person name="Renner T."/>
            <person name="Rombauts S."/>
            <person name="Rushton P."/>
            <person name="Sanderfoot A."/>
            <person name="Schween G."/>
            <person name="Shiu S.-H."/>
            <person name="Stueber K."/>
            <person name="Theodoulou F.L."/>
            <person name="Tu H."/>
            <person name="Van de Peer Y."/>
            <person name="Verrier P.J."/>
            <person name="Waters E."/>
            <person name="Wood A."/>
            <person name="Yang L."/>
            <person name="Cove D."/>
            <person name="Cuming A."/>
            <person name="Hasebe M."/>
            <person name="Lucas S."/>
            <person name="Mishler D.B."/>
            <person name="Reski R."/>
            <person name="Grigoriev I."/>
            <person name="Quatrano R.S."/>
            <person name="Boore J.L."/>
        </authorList>
    </citation>
    <scope>NUCLEOTIDE SEQUENCE [LARGE SCALE GENOMIC DNA]</scope>
    <source>
        <strain evidence="1 2">cv. Gransden 2004</strain>
    </source>
</reference>
<reference evidence="1" key="3">
    <citation type="submission" date="2020-12" db="UniProtKB">
        <authorList>
            <consortium name="EnsemblPlants"/>
        </authorList>
    </citation>
    <scope>IDENTIFICATION</scope>
</reference>
<proteinExistence type="predicted"/>
<evidence type="ECO:0000313" key="1">
    <source>
        <dbReference type="EnsemblPlants" id="Pp3c27_5950V3.2"/>
    </source>
</evidence>
<dbReference type="Gramene" id="Pp3c27_5950V3.2">
    <property type="protein sequence ID" value="Pp3c27_5950V3.2"/>
    <property type="gene ID" value="Pp3c27_5950"/>
</dbReference>
<dbReference type="Proteomes" id="UP000006727">
    <property type="component" value="Chromosome 27"/>
</dbReference>
<accession>A0A7I4FJD1</accession>
<organism evidence="1 2">
    <name type="scientific">Physcomitrium patens</name>
    <name type="common">Spreading-leaved earth moss</name>
    <name type="synonym">Physcomitrella patens</name>
    <dbReference type="NCBI Taxonomy" id="3218"/>
    <lineage>
        <taxon>Eukaryota</taxon>
        <taxon>Viridiplantae</taxon>
        <taxon>Streptophyta</taxon>
        <taxon>Embryophyta</taxon>
        <taxon>Bryophyta</taxon>
        <taxon>Bryophytina</taxon>
        <taxon>Bryopsida</taxon>
        <taxon>Funariidae</taxon>
        <taxon>Funariales</taxon>
        <taxon>Funariaceae</taxon>
        <taxon>Physcomitrium</taxon>
    </lineage>
</organism>
<reference evidence="1 2" key="2">
    <citation type="journal article" date="2018" name="Plant J.">
        <title>The Physcomitrella patens chromosome-scale assembly reveals moss genome structure and evolution.</title>
        <authorList>
            <person name="Lang D."/>
            <person name="Ullrich K.K."/>
            <person name="Murat F."/>
            <person name="Fuchs J."/>
            <person name="Jenkins J."/>
            <person name="Haas F.B."/>
            <person name="Piednoel M."/>
            <person name="Gundlach H."/>
            <person name="Van Bel M."/>
            <person name="Meyberg R."/>
            <person name="Vives C."/>
            <person name="Morata J."/>
            <person name="Symeonidi A."/>
            <person name="Hiss M."/>
            <person name="Muchero W."/>
            <person name="Kamisugi Y."/>
            <person name="Saleh O."/>
            <person name="Blanc G."/>
            <person name="Decker E.L."/>
            <person name="van Gessel N."/>
            <person name="Grimwood J."/>
            <person name="Hayes R.D."/>
            <person name="Graham S.W."/>
            <person name="Gunter L.E."/>
            <person name="McDaniel S.F."/>
            <person name="Hoernstein S.N.W."/>
            <person name="Larsson A."/>
            <person name="Li F.W."/>
            <person name="Perroud P.F."/>
            <person name="Phillips J."/>
            <person name="Ranjan P."/>
            <person name="Rokshar D.S."/>
            <person name="Rothfels C.J."/>
            <person name="Schneider L."/>
            <person name="Shu S."/>
            <person name="Stevenson D.W."/>
            <person name="Thummler F."/>
            <person name="Tillich M."/>
            <person name="Villarreal Aguilar J.C."/>
            <person name="Widiez T."/>
            <person name="Wong G.K."/>
            <person name="Wymore A."/>
            <person name="Zhang Y."/>
            <person name="Zimmer A.D."/>
            <person name="Quatrano R.S."/>
            <person name="Mayer K.F.X."/>
            <person name="Goodstein D."/>
            <person name="Casacuberta J.M."/>
            <person name="Vandepoele K."/>
            <person name="Reski R."/>
            <person name="Cuming A.C."/>
            <person name="Tuskan G.A."/>
            <person name="Maumus F."/>
            <person name="Salse J."/>
            <person name="Schmutz J."/>
            <person name="Rensing S.A."/>
        </authorList>
    </citation>
    <scope>NUCLEOTIDE SEQUENCE [LARGE SCALE GENOMIC DNA]</scope>
    <source>
        <strain evidence="1 2">cv. Gransden 2004</strain>
    </source>
</reference>
<name>A0A7I4FJD1_PHYPA</name>
<dbReference type="AlphaFoldDB" id="A0A7I4FJD1"/>
<keyword evidence="2" id="KW-1185">Reference proteome</keyword>
<dbReference type="EnsemblPlants" id="Pp3c27_5950V3.2">
    <property type="protein sequence ID" value="Pp3c27_5950V3.2"/>
    <property type="gene ID" value="Pp3c27_5950"/>
</dbReference>
<evidence type="ECO:0000313" key="2">
    <source>
        <dbReference type="Proteomes" id="UP000006727"/>
    </source>
</evidence>